<keyword evidence="2" id="KW-1133">Transmembrane helix</keyword>
<proteinExistence type="predicted"/>
<feature type="compositionally biased region" description="Low complexity" evidence="1">
    <location>
        <begin position="1369"/>
        <end position="1379"/>
    </location>
</feature>
<dbReference type="EMBL" id="VLTL01000045">
    <property type="protein sequence ID" value="KAA0165638.1"/>
    <property type="molecule type" value="Genomic_DNA"/>
</dbReference>
<evidence type="ECO:0000256" key="1">
    <source>
        <dbReference type="SAM" id="MobiDB-lite"/>
    </source>
</evidence>
<organism evidence="3 4">
    <name type="scientific">Cafeteria roenbergensis</name>
    <name type="common">Marine flagellate</name>
    <dbReference type="NCBI Taxonomy" id="33653"/>
    <lineage>
        <taxon>Eukaryota</taxon>
        <taxon>Sar</taxon>
        <taxon>Stramenopiles</taxon>
        <taxon>Bigyra</taxon>
        <taxon>Opalozoa</taxon>
        <taxon>Bicosoecida</taxon>
        <taxon>Cafeteriaceae</taxon>
        <taxon>Cafeteria</taxon>
    </lineage>
</organism>
<feature type="region of interest" description="Disordered" evidence="1">
    <location>
        <begin position="1369"/>
        <end position="1404"/>
    </location>
</feature>
<keyword evidence="2" id="KW-0472">Membrane</keyword>
<feature type="transmembrane region" description="Helical" evidence="2">
    <location>
        <begin position="19"/>
        <end position="37"/>
    </location>
</feature>
<feature type="compositionally biased region" description="Basic and acidic residues" evidence="1">
    <location>
        <begin position="1160"/>
        <end position="1182"/>
    </location>
</feature>
<comment type="caution">
    <text evidence="3">The sequence shown here is derived from an EMBL/GenBank/DDBJ whole genome shotgun (WGS) entry which is preliminary data.</text>
</comment>
<reference evidence="3 4" key="1">
    <citation type="submission" date="2019-07" db="EMBL/GenBank/DDBJ databases">
        <title>Genomes of Cafeteria roenbergensis.</title>
        <authorList>
            <person name="Fischer M.G."/>
            <person name="Hackl T."/>
            <person name="Roman M."/>
        </authorList>
    </citation>
    <scope>NUCLEOTIDE SEQUENCE [LARGE SCALE GENOMIC DNA]</scope>
    <source>
        <strain evidence="3 4">RCC970-E3</strain>
    </source>
</reference>
<accession>A0A5A8DKB2</accession>
<gene>
    <name evidence="3" type="ORF">FNF28_03388</name>
</gene>
<feature type="region of interest" description="Disordered" evidence="1">
    <location>
        <begin position="1157"/>
        <end position="1239"/>
    </location>
</feature>
<sequence length="1721" mass="179134">MVSPSAGTITQMLSLDHPFWIVVAAVVLTLAVSYWRAIQTQFDIKLLAFRARREDEVPPVFFAGDPVLFEISAGDADVKGNVELLQMSPDGSFSLKKTFRGSPTRTRMSTPVMVVPGRYRLQVVWRPSAARERRALEPGEDAAEPEYLRITDEDQMTFGERVMRSLAWVVRWVSPSTADKLEPKQRPVTPSCTCDFFVHAPPLRAGARTAVDSSLEVLKLEDNGKTRSDVFKNLKWDEFPLQVHPSAGKALVLPCGEGILVDVQCSPHLSNTEGRPRGFKSAVVLRWCGDDASEPETWQAAIKQGRSRNVTKDHDAEGGPLLEFGTEGGMFASAVPTVSRPGRWQLGFVVQLLSGWEPIATNPIIVLAPEIGLDSGPTTESLSKANQVWWGQPLRFQALTSESNAGDRVVLVRQTEAAWRSSSARAPTPLRAALSYTGADHHRVSKEALASVAFPTSELGCAEFEVAADARREDLSRVVLPADPAPLSLGRKRLSLTLSGAAAATQPGHYLAFYLRYDAMRKGPCTSTSRLVVGKKVILSDAPSSIVYPACMDALVASSMLEARGPRIFAADTRGIYVQDDRQLWPEKSASETATSVIGPLHALLCDGVVSVPWGAAVTACFKASPLASKSDSVKVWRISHPGSAVSASGRIFAAMGPTAPKSSDSLAEEPGTGMCALQVALASSAQALGHSRFVPLGLPFPGLFRLSYCIDDRGRAAVVEHSAPCVALGPSLLPLVDSAVVSAAVGDSTSARGTSVPIGRLIPANAASWLAASSEAPAPLVVKRALQFRASGAPAGGAAGSGAPAEPWSVDEPASAAAAASTAAAGAARAAASGMEAQSQTSASLVAADVGPALICRTARQDLVPEPFFGEGVKVRWRASCWRSARDFVALVPLGQDVSSPQAIRLPLPAPSPVSDMDLRSTIASSLAATGCVVGETPRLQVLAQIDNAWWEHGDLTFADEQAPKLPGEWQFVYVCHPAGSAAGGPAEAARSLPFNVRPPVLDLYLPGAGASADAARDADKGAAAVAPAPSVAPVACPARLDVRYTTRPLPAAGWFGSKRNEYIGVARDGEAPRAGASTHCYKAVPSEGSGVLSFGPSELPNERGQYQMVYFKQTWVGGLTVVSRSSVKFSMEPSADQSSLELRLLSDACPRSVVSLRRGPDSGSDHGRSPELVRDVHRSSPELVRGVHRSSPDGSVASALQEDASLDDSASVVSRHSRAQPLPHTTRPASPPALAVGHFDTSGLDSVVRGTRALRAEPFAVAKAREWMRLGSTATEVMEQLVASGVSHQEAQEAVGALARAAAQREKRVAEDGPQVTSPSEPADDGHGSGQAASPSPGPLSMIEQVALRAKARQERVDAAAVAAEATSGAASASAAGTGAGGAAFREQAAPAPGGPSGSTRPLTLTAQRAQSIELGLSSLKRSVPAYGSASGGAADRARSLISALESFSLGELGGQEGIAMIIKVLPSPSESAAIASTGLSTESNGGLGEEGRALLEALGGHSRCLTDVAQLCELAMSIPEAAEELAAAAEANAAAATVLSGSRGLREFLAALGASLSAEHGSGSLDDEEAGRNWVSGFSMSALPPASKIAKVLLSLGPDALEQPPEARCSDSPVYWYVSAQPALRTRRSISQADDLALARMKTAMTNAAKLSARIVASGLPAAAEAARAVESAATKAAASLSQALDAFKALSPAGSGAAVLEGMRALALSVLPAASAR</sequence>
<evidence type="ECO:0000256" key="2">
    <source>
        <dbReference type="SAM" id="Phobius"/>
    </source>
</evidence>
<protein>
    <submittedName>
        <fullName evidence="3">Uncharacterized protein</fullName>
    </submittedName>
</protein>
<evidence type="ECO:0000313" key="4">
    <source>
        <dbReference type="Proteomes" id="UP000324907"/>
    </source>
</evidence>
<name>A0A5A8DKB2_CAFRO</name>
<evidence type="ECO:0000313" key="3">
    <source>
        <dbReference type="EMBL" id="KAA0165638.1"/>
    </source>
</evidence>
<feature type="region of interest" description="Disordered" evidence="1">
    <location>
        <begin position="1304"/>
        <end position="1341"/>
    </location>
</feature>
<keyword evidence="2" id="KW-0812">Transmembrane</keyword>
<dbReference type="Proteomes" id="UP000324907">
    <property type="component" value="Unassembled WGS sequence"/>
</dbReference>